<reference evidence="1 3" key="1">
    <citation type="journal article" date="2011" name="Nature">
        <title>The Medicago genome provides insight into the evolution of rhizobial symbioses.</title>
        <authorList>
            <person name="Young N.D."/>
            <person name="Debelle F."/>
            <person name="Oldroyd G.E."/>
            <person name="Geurts R."/>
            <person name="Cannon S.B."/>
            <person name="Udvardi M.K."/>
            <person name="Benedito V.A."/>
            <person name="Mayer K.F."/>
            <person name="Gouzy J."/>
            <person name="Schoof H."/>
            <person name="Van de Peer Y."/>
            <person name="Proost S."/>
            <person name="Cook D.R."/>
            <person name="Meyers B.C."/>
            <person name="Spannagl M."/>
            <person name="Cheung F."/>
            <person name="De Mita S."/>
            <person name="Krishnakumar V."/>
            <person name="Gundlach H."/>
            <person name="Zhou S."/>
            <person name="Mudge J."/>
            <person name="Bharti A.K."/>
            <person name="Murray J.D."/>
            <person name="Naoumkina M.A."/>
            <person name="Rosen B."/>
            <person name="Silverstein K.A."/>
            <person name="Tang H."/>
            <person name="Rombauts S."/>
            <person name="Zhao P.X."/>
            <person name="Zhou P."/>
            <person name="Barbe V."/>
            <person name="Bardou P."/>
            <person name="Bechner M."/>
            <person name="Bellec A."/>
            <person name="Berger A."/>
            <person name="Berges H."/>
            <person name="Bidwell S."/>
            <person name="Bisseling T."/>
            <person name="Choisne N."/>
            <person name="Couloux A."/>
            <person name="Denny R."/>
            <person name="Deshpande S."/>
            <person name="Dai X."/>
            <person name="Doyle J.J."/>
            <person name="Dudez A.M."/>
            <person name="Farmer A.D."/>
            <person name="Fouteau S."/>
            <person name="Franken C."/>
            <person name="Gibelin C."/>
            <person name="Gish J."/>
            <person name="Goldstein S."/>
            <person name="Gonzalez A.J."/>
            <person name="Green P.J."/>
            <person name="Hallab A."/>
            <person name="Hartog M."/>
            <person name="Hua A."/>
            <person name="Humphray S.J."/>
            <person name="Jeong D.H."/>
            <person name="Jing Y."/>
            <person name="Jocker A."/>
            <person name="Kenton S.M."/>
            <person name="Kim D.J."/>
            <person name="Klee K."/>
            <person name="Lai H."/>
            <person name="Lang C."/>
            <person name="Lin S."/>
            <person name="Macmil S.L."/>
            <person name="Magdelenat G."/>
            <person name="Matthews L."/>
            <person name="McCorrison J."/>
            <person name="Monaghan E.L."/>
            <person name="Mun J.H."/>
            <person name="Najar F.Z."/>
            <person name="Nicholson C."/>
            <person name="Noirot C."/>
            <person name="O'Bleness M."/>
            <person name="Paule C.R."/>
            <person name="Poulain J."/>
            <person name="Prion F."/>
            <person name="Qin B."/>
            <person name="Qu C."/>
            <person name="Retzel E.F."/>
            <person name="Riddle C."/>
            <person name="Sallet E."/>
            <person name="Samain S."/>
            <person name="Samson N."/>
            <person name="Sanders I."/>
            <person name="Saurat O."/>
            <person name="Scarpelli C."/>
            <person name="Schiex T."/>
            <person name="Segurens B."/>
            <person name="Severin A.J."/>
            <person name="Sherrier D.J."/>
            <person name="Shi R."/>
            <person name="Sims S."/>
            <person name="Singer S.R."/>
            <person name="Sinharoy S."/>
            <person name="Sterck L."/>
            <person name="Viollet A."/>
            <person name="Wang B.B."/>
            <person name="Wang K."/>
            <person name="Wang M."/>
            <person name="Wang X."/>
            <person name="Warfsmann J."/>
            <person name="Weissenbach J."/>
            <person name="White D.D."/>
            <person name="White J.D."/>
            <person name="Wiley G.B."/>
            <person name="Wincker P."/>
            <person name="Xing Y."/>
            <person name="Yang L."/>
            <person name="Yao Z."/>
            <person name="Ying F."/>
            <person name="Zhai J."/>
            <person name="Zhou L."/>
            <person name="Zuber A."/>
            <person name="Denarie J."/>
            <person name="Dixon R.A."/>
            <person name="May G.D."/>
            <person name="Schwartz D.C."/>
            <person name="Rogers J."/>
            <person name="Quetier F."/>
            <person name="Town C.D."/>
            <person name="Roe B.A."/>
        </authorList>
    </citation>
    <scope>NUCLEOTIDE SEQUENCE [LARGE SCALE GENOMIC DNA]</scope>
    <source>
        <strain evidence="1">A17</strain>
        <strain evidence="2 3">cv. Jemalong A17</strain>
    </source>
</reference>
<dbReference type="AlphaFoldDB" id="G7JNY6"/>
<name>G7JNY6_MEDTR</name>
<keyword evidence="3" id="KW-1185">Reference proteome</keyword>
<dbReference type="EMBL" id="CM001220">
    <property type="protein sequence ID" value="AES91993.1"/>
    <property type="molecule type" value="Genomic_DNA"/>
</dbReference>
<evidence type="ECO:0000313" key="3">
    <source>
        <dbReference type="Proteomes" id="UP000002051"/>
    </source>
</evidence>
<evidence type="ECO:0000313" key="1">
    <source>
        <dbReference type="EMBL" id="AES91993.1"/>
    </source>
</evidence>
<evidence type="ECO:0000313" key="2">
    <source>
        <dbReference type="EnsemblPlants" id="AES91993"/>
    </source>
</evidence>
<reference evidence="1 3" key="2">
    <citation type="journal article" date="2014" name="BMC Genomics">
        <title>An improved genome release (version Mt4.0) for the model legume Medicago truncatula.</title>
        <authorList>
            <person name="Tang H."/>
            <person name="Krishnakumar V."/>
            <person name="Bidwell S."/>
            <person name="Rosen B."/>
            <person name="Chan A."/>
            <person name="Zhou S."/>
            <person name="Gentzbittel L."/>
            <person name="Childs K.L."/>
            <person name="Yandell M."/>
            <person name="Gundlach H."/>
            <person name="Mayer K.F."/>
            <person name="Schwartz D.C."/>
            <person name="Town C.D."/>
        </authorList>
    </citation>
    <scope>GENOME REANNOTATION</scope>
    <source>
        <strain evidence="2 3">cv. Jemalong A17</strain>
    </source>
</reference>
<dbReference type="HOGENOM" id="CLU_3090258_0_0_1"/>
<gene>
    <name evidence="1" type="ordered locus">MTR_4g122520</name>
</gene>
<organism evidence="1 3">
    <name type="scientific">Medicago truncatula</name>
    <name type="common">Barrel medic</name>
    <name type="synonym">Medicago tribuloides</name>
    <dbReference type="NCBI Taxonomy" id="3880"/>
    <lineage>
        <taxon>Eukaryota</taxon>
        <taxon>Viridiplantae</taxon>
        <taxon>Streptophyta</taxon>
        <taxon>Embryophyta</taxon>
        <taxon>Tracheophyta</taxon>
        <taxon>Spermatophyta</taxon>
        <taxon>Magnoliopsida</taxon>
        <taxon>eudicotyledons</taxon>
        <taxon>Gunneridae</taxon>
        <taxon>Pentapetalae</taxon>
        <taxon>rosids</taxon>
        <taxon>fabids</taxon>
        <taxon>Fabales</taxon>
        <taxon>Fabaceae</taxon>
        <taxon>Papilionoideae</taxon>
        <taxon>50 kb inversion clade</taxon>
        <taxon>NPAAA clade</taxon>
        <taxon>Hologalegina</taxon>
        <taxon>IRL clade</taxon>
        <taxon>Trifolieae</taxon>
        <taxon>Medicago</taxon>
    </lineage>
</organism>
<dbReference type="PaxDb" id="3880-AES91993"/>
<reference evidence="2" key="3">
    <citation type="submission" date="2015-04" db="UniProtKB">
        <authorList>
            <consortium name="EnsemblPlants"/>
        </authorList>
    </citation>
    <scope>IDENTIFICATION</scope>
    <source>
        <strain evidence="2">cv. Jemalong A17</strain>
    </source>
</reference>
<sequence>MPFSIDESVQHQHVPSKIPPIVFSVTNFLNLPALDRRQPPYMVLRLCEDLCF</sequence>
<protein>
    <submittedName>
        <fullName evidence="1 2">Uncharacterized protein</fullName>
    </submittedName>
</protein>
<accession>G7JNY6</accession>
<proteinExistence type="predicted"/>
<dbReference type="Proteomes" id="UP000002051">
    <property type="component" value="Chromosome 4"/>
</dbReference>
<dbReference type="EnsemblPlants" id="AES91993">
    <property type="protein sequence ID" value="AES91993"/>
    <property type="gene ID" value="MTR_4g122520"/>
</dbReference>